<name>A0A8E0RMK1_9TREM</name>
<protein>
    <submittedName>
        <fullName evidence="1">Uncharacterized protein</fullName>
    </submittedName>
</protein>
<gene>
    <name evidence="1" type="ORF">FBUS_10220</name>
</gene>
<sequence>AGLTFAKRPSGDISGDRGTVVAAAEILGQCELGELALLVSSAVPTTDLLPSSTVYNNLTWSRNAVASGATKRACVVTYSGTEDSSAEATETMTPNQQPQSNVCILPGVTSSIVTSVGTLSPSGTTASGAAVPQSTGISTGTVIPQQYMATHVLRFGATGPNAYLRGSTKSCDLLDVFGSTTLPASGDPDCLSKCPRRIYHVPNGCQSLWIKHFNCHLTHSYLEARATGNHPFCRSQYYEHLSEYPNRYAIRERQSSRERSDLSILSTEYGDQFSRNVSLEWPIRTTGNCYHCPRRQWRNVSQRDAYLSWICGDPTPGRAKHDTVLSNLCGSDADTFTLTGISMPL</sequence>
<keyword evidence="2" id="KW-1185">Reference proteome</keyword>
<dbReference type="AlphaFoldDB" id="A0A8E0RMK1"/>
<proteinExistence type="predicted"/>
<evidence type="ECO:0000313" key="2">
    <source>
        <dbReference type="Proteomes" id="UP000728185"/>
    </source>
</evidence>
<accession>A0A8E0RMK1</accession>
<dbReference type="Proteomes" id="UP000728185">
    <property type="component" value="Unassembled WGS sequence"/>
</dbReference>
<feature type="non-terminal residue" evidence="1">
    <location>
        <position position="1"/>
    </location>
</feature>
<evidence type="ECO:0000313" key="1">
    <source>
        <dbReference type="EMBL" id="KAA0185866.1"/>
    </source>
</evidence>
<reference evidence="1" key="1">
    <citation type="submission" date="2019-05" db="EMBL/GenBank/DDBJ databases">
        <title>Annotation for the trematode Fasciolopsis buski.</title>
        <authorList>
            <person name="Choi Y.-J."/>
        </authorList>
    </citation>
    <scope>NUCLEOTIDE SEQUENCE</scope>
    <source>
        <strain evidence="1">HT</strain>
        <tissue evidence="1">Whole worm</tissue>
    </source>
</reference>
<comment type="caution">
    <text evidence="1">The sequence shown here is derived from an EMBL/GenBank/DDBJ whole genome shotgun (WGS) entry which is preliminary data.</text>
</comment>
<dbReference type="EMBL" id="LUCM01010152">
    <property type="protein sequence ID" value="KAA0185866.1"/>
    <property type="molecule type" value="Genomic_DNA"/>
</dbReference>
<organism evidence="1 2">
    <name type="scientific">Fasciolopsis buskii</name>
    <dbReference type="NCBI Taxonomy" id="27845"/>
    <lineage>
        <taxon>Eukaryota</taxon>
        <taxon>Metazoa</taxon>
        <taxon>Spiralia</taxon>
        <taxon>Lophotrochozoa</taxon>
        <taxon>Platyhelminthes</taxon>
        <taxon>Trematoda</taxon>
        <taxon>Digenea</taxon>
        <taxon>Plagiorchiida</taxon>
        <taxon>Echinostomata</taxon>
        <taxon>Echinostomatoidea</taxon>
        <taxon>Fasciolidae</taxon>
        <taxon>Fasciolopsis</taxon>
    </lineage>
</organism>